<dbReference type="AlphaFoldDB" id="A0A4P8L0D7"/>
<accession>A0A4P8L0D7</accession>
<evidence type="ECO:0000313" key="3">
    <source>
        <dbReference type="Proteomes" id="UP000298602"/>
    </source>
</evidence>
<reference evidence="2 3" key="2">
    <citation type="submission" date="2019-05" db="EMBL/GenBank/DDBJ databases">
        <authorList>
            <person name="Suflita J.M."/>
            <person name="Marks C.R."/>
        </authorList>
    </citation>
    <scope>NUCLEOTIDE SEQUENCE [LARGE SCALE GENOMIC DNA]</scope>
    <source>
        <strain evidence="2 3">ALDC</strain>
    </source>
</reference>
<dbReference type="InterPro" id="IPR000868">
    <property type="entry name" value="Isochorismatase-like_dom"/>
</dbReference>
<dbReference type="PANTHER" id="PTHR14119">
    <property type="entry name" value="HYDROLASE"/>
    <property type="match status" value="1"/>
</dbReference>
<protein>
    <submittedName>
        <fullName evidence="2">Isochorismatase family protein</fullName>
    </submittedName>
</protein>
<name>A0A4P8L0D7_9BACT</name>
<evidence type="ECO:0000313" key="2">
    <source>
        <dbReference type="EMBL" id="QCQ21297.1"/>
    </source>
</evidence>
<evidence type="ECO:0000259" key="1">
    <source>
        <dbReference type="Pfam" id="PF00857"/>
    </source>
</evidence>
<dbReference type="InterPro" id="IPR050993">
    <property type="entry name" value="Isochorismatase_domain"/>
</dbReference>
<feature type="domain" description="Isochorismatase-like" evidence="1">
    <location>
        <begin position="16"/>
        <end position="164"/>
    </location>
</feature>
<dbReference type="Pfam" id="PF00857">
    <property type="entry name" value="Isochorismatase"/>
    <property type="match status" value="1"/>
</dbReference>
<sequence length="189" mass="21219">MTENIYGEFLDRNDCVLLLVDVQKAILDLCVEPARLRKHCAALIEIASIFQIPMVFSQHNPEKLGGFLPELVAMSPEPIVMDKLEFSCLENEAMARRLESLGRRTLLLCGMETHVCIFHTGAHAARLGYRVHVAGDAVSSRSTYNWETGLRRLEHAGAVVSSTEMIIYELLNRAGTPEFRQALPLLKRL</sequence>
<dbReference type="OrthoDB" id="9796958at2"/>
<dbReference type="KEGG" id="dax:FDQ92_03310"/>
<dbReference type="RefSeq" id="WP_137423266.1">
    <property type="nucleotide sequence ID" value="NZ_CP040098.1"/>
</dbReference>
<organism evidence="2 3">
    <name type="scientific">Desulfoglaeba alkanexedens ALDC</name>
    <dbReference type="NCBI Taxonomy" id="980445"/>
    <lineage>
        <taxon>Bacteria</taxon>
        <taxon>Pseudomonadati</taxon>
        <taxon>Thermodesulfobacteriota</taxon>
        <taxon>Syntrophobacteria</taxon>
        <taxon>Syntrophobacterales</taxon>
        <taxon>Syntrophobacteraceae</taxon>
        <taxon>Desulfoglaeba</taxon>
    </lineage>
</organism>
<proteinExistence type="predicted"/>
<dbReference type="InterPro" id="IPR036380">
    <property type="entry name" value="Isochorismatase-like_sf"/>
</dbReference>
<dbReference type="Gene3D" id="3.40.50.850">
    <property type="entry name" value="Isochorismatase-like"/>
    <property type="match status" value="1"/>
</dbReference>
<dbReference type="Proteomes" id="UP000298602">
    <property type="component" value="Chromosome"/>
</dbReference>
<dbReference type="PANTHER" id="PTHR14119:SF3">
    <property type="entry name" value="ISOCHORISMATASE DOMAIN-CONTAINING PROTEIN 2"/>
    <property type="match status" value="1"/>
</dbReference>
<dbReference type="SUPFAM" id="SSF52499">
    <property type="entry name" value="Isochorismatase-like hydrolases"/>
    <property type="match status" value="1"/>
</dbReference>
<reference evidence="2 3" key="1">
    <citation type="submission" date="2019-05" db="EMBL/GenBank/DDBJ databases">
        <title>The Complete Genome Sequence of the n-alkane-degrading Desulfoglaeba alkanexedens ALDC reveals multiple alkylsuccinate synthase gene clusters.</title>
        <authorList>
            <person name="Callaghan A.V."/>
            <person name="Davidova I.A."/>
            <person name="Duncan K.E."/>
            <person name="Morris B."/>
            <person name="McInerney M.J."/>
        </authorList>
    </citation>
    <scope>NUCLEOTIDE SEQUENCE [LARGE SCALE GENOMIC DNA]</scope>
    <source>
        <strain evidence="2 3">ALDC</strain>
    </source>
</reference>
<keyword evidence="3" id="KW-1185">Reference proteome</keyword>
<gene>
    <name evidence="2" type="ORF">FDQ92_03310</name>
</gene>
<dbReference type="EMBL" id="CP040098">
    <property type="protein sequence ID" value="QCQ21297.1"/>
    <property type="molecule type" value="Genomic_DNA"/>
</dbReference>